<evidence type="ECO:0000256" key="5">
    <source>
        <dbReference type="SAM" id="Phobius"/>
    </source>
</evidence>
<dbReference type="PANTHER" id="PTHR20963:SF43">
    <property type="entry name" value="PUTATIVE (AFU_ORTHOLOGUE AFUA_7G01240)-RELATED"/>
    <property type="match status" value="1"/>
</dbReference>
<proteinExistence type="inferred from homology"/>
<feature type="compositionally biased region" description="Low complexity" evidence="4">
    <location>
        <begin position="19"/>
        <end position="28"/>
    </location>
</feature>
<dbReference type="InterPro" id="IPR029033">
    <property type="entry name" value="His_PPase_superfam"/>
</dbReference>
<dbReference type="PROSITE" id="PS00778">
    <property type="entry name" value="HIS_ACID_PHOSPHAT_2"/>
    <property type="match status" value="1"/>
</dbReference>
<feature type="transmembrane region" description="Helical" evidence="5">
    <location>
        <begin position="54"/>
        <end position="73"/>
    </location>
</feature>
<gene>
    <name evidence="6" type="ORF">HYALB_00001898</name>
</gene>
<reference evidence="6" key="1">
    <citation type="submission" date="2021-07" db="EMBL/GenBank/DDBJ databases">
        <authorList>
            <person name="Durling M."/>
        </authorList>
    </citation>
    <scope>NUCLEOTIDE SEQUENCE</scope>
</reference>
<keyword evidence="5" id="KW-1133">Transmembrane helix</keyword>
<dbReference type="GO" id="GO:0003993">
    <property type="term" value="F:acid phosphatase activity"/>
    <property type="evidence" value="ECO:0007669"/>
    <property type="project" value="TreeGrafter"/>
</dbReference>
<keyword evidence="5" id="KW-0812">Transmembrane</keyword>
<evidence type="ECO:0000256" key="1">
    <source>
        <dbReference type="ARBA" id="ARBA00005375"/>
    </source>
</evidence>
<evidence type="ECO:0000313" key="6">
    <source>
        <dbReference type="EMBL" id="CAG8971789.1"/>
    </source>
</evidence>
<dbReference type="PANTHER" id="PTHR20963">
    <property type="entry name" value="MULTIPLE INOSITOL POLYPHOSPHATE PHOSPHATASE-RELATED"/>
    <property type="match status" value="1"/>
</dbReference>
<name>A0A9N9Q1L2_9HELO</name>
<dbReference type="EC" id="3.1.3.8" evidence="2"/>
<organism evidence="6 7">
    <name type="scientific">Hymenoscyphus albidus</name>
    <dbReference type="NCBI Taxonomy" id="595503"/>
    <lineage>
        <taxon>Eukaryota</taxon>
        <taxon>Fungi</taxon>
        <taxon>Dikarya</taxon>
        <taxon>Ascomycota</taxon>
        <taxon>Pezizomycotina</taxon>
        <taxon>Leotiomycetes</taxon>
        <taxon>Helotiales</taxon>
        <taxon>Helotiaceae</taxon>
        <taxon>Hymenoscyphus</taxon>
    </lineage>
</organism>
<dbReference type="GO" id="GO:0016158">
    <property type="term" value="F:inositol hexakisphosphate 3-phosphatase activity"/>
    <property type="evidence" value="ECO:0007669"/>
    <property type="project" value="UniProtKB-EC"/>
</dbReference>
<dbReference type="CDD" id="cd07061">
    <property type="entry name" value="HP_HAP_like"/>
    <property type="match status" value="1"/>
</dbReference>
<dbReference type="Pfam" id="PF00328">
    <property type="entry name" value="His_Phos_2"/>
    <property type="match status" value="1"/>
</dbReference>
<dbReference type="PROSITE" id="PS00616">
    <property type="entry name" value="HIS_ACID_PHOSPHAT_1"/>
    <property type="match status" value="1"/>
</dbReference>
<evidence type="ECO:0000256" key="2">
    <source>
        <dbReference type="ARBA" id="ARBA00012632"/>
    </source>
</evidence>
<dbReference type="AlphaFoldDB" id="A0A9N9Q1L2"/>
<evidence type="ECO:0000256" key="4">
    <source>
        <dbReference type="SAM" id="MobiDB-lite"/>
    </source>
</evidence>
<comment type="caution">
    <text evidence="6">The sequence shown here is derived from an EMBL/GenBank/DDBJ whole genome shotgun (WGS) entry which is preliminary data.</text>
</comment>
<dbReference type="Gene3D" id="3.40.50.1240">
    <property type="entry name" value="Phosphoglycerate mutase-like"/>
    <property type="match status" value="1"/>
</dbReference>
<comment type="similarity">
    <text evidence="1">Belongs to the histidine acid phosphatase family.</text>
</comment>
<dbReference type="OrthoDB" id="6509975at2759"/>
<evidence type="ECO:0000313" key="7">
    <source>
        <dbReference type="Proteomes" id="UP000701801"/>
    </source>
</evidence>
<protein>
    <recommendedName>
        <fullName evidence="2">3-phytase</fullName>
        <ecNumber evidence="2">3.1.3.8</ecNumber>
    </recommendedName>
</protein>
<feature type="region of interest" description="Disordered" evidence="4">
    <location>
        <begin position="1"/>
        <end position="42"/>
    </location>
</feature>
<sequence>MRSNMASPQEEAESLIQGSEISEPTPSESSHDEPAPAVEKPVYGNSRRKTMLKLAAGIALGLVAIYWALISLYNSFIASYLRHSAHPKFPYYFDPNPELWPGPTATGRAPFLAQATVAPSFGQAPNKTMERLWAHLSPYSLNYEGWGIEEYPLPVGAKITQVHTLHRHGARYPTTGANVESLGSKMTTVAGRFNASGPLEFLNTWSYGLGAEIMVPAGRLQLFESGVHRYYQYGHLYEPGTKILVRSTTQKRMRESVWNFLSGFFGLEWQEYAEVGYGIEGFSNNARWNTSLAGYNNCPNSNKDQNKVGQNVSSAWQTKYLQNATARINNLVEGLVFETKDVYAMQTMCPYEYAAFGYSPFCKLFTFDEWEGFEYSIDLWFSGGSGFQSPTGRAVGLAWHQELLARLEHHTLSFSHSQINTTLDSTTETFPLNQTLYFDFSHDTNIMSILTSLGFSQFSALPADHPGPHNLTVSNITPFAGRLDVEVLTTPHPVREDRSYDPKGAETRYVRFKLNERTLPHPRCAPRQDGLCELEHLLEILRDEESKVDYEMACFGDYEPAPWGAITDGRPLGLKD</sequence>
<evidence type="ECO:0000256" key="3">
    <source>
        <dbReference type="ARBA" id="ARBA00022801"/>
    </source>
</evidence>
<keyword evidence="5" id="KW-0472">Membrane</keyword>
<dbReference type="EMBL" id="CAJVRM010000028">
    <property type="protein sequence ID" value="CAG8971789.1"/>
    <property type="molecule type" value="Genomic_DNA"/>
</dbReference>
<dbReference type="InterPro" id="IPR033379">
    <property type="entry name" value="Acid_Pase_AS"/>
</dbReference>
<dbReference type="SUPFAM" id="SSF53254">
    <property type="entry name" value="Phosphoglycerate mutase-like"/>
    <property type="match status" value="1"/>
</dbReference>
<accession>A0A9N9Q1L2</accession>
<keyword evidence="7" id="KW-1185">Reference proteome</keyword>
<keyword evidence="3" id="KW-0378">Hydrolase</keyword>
<dbReference type="InterPro" id="IPR000560">
    <property type="entry name" value="His_Pase_clade-2"/>
</dbReference>
<dbReference type="Proteomes" id="UP000701801">
    <property type="component" value="Unassembled WGS sequence"/>
</dbReference>